<dbReference type="Pfam" id="PF02706">
    <property type="entry name" value="Wzz"/>
    <property type="match status" value="1"/>
</dbReference>
<dbReference type="GO" id="GO:0005886">
    <property type="term" value="C:plasma membrane"/>
    <property type="evidence" value="ECO:0007669"/>
    <property type="project" value="UniProtKB-SubCell"/>
</dbReference>
<evidence type="ECO:0000256" key="3">
    <source>
        <dbReference type="ARBA" id="ARBA00022475"/>
    </source>
</evidence>
<comment type="subcellular location">
    <subcellularLocation>
        <location evidence="1">Cell membrane</location>
        <topology evidence="1">Multi-pass membrane protein</topology>
    </subcellularLocation>
</comment>
<accession>A0A926QHP3</accession>
<keyword evidence="11" id="KW-1185">Reference proteome</keyword>
<evidence type="ECO:0000256" key="1">
    <source>
        <dbReference type="ARBA" id="ARBA00004651"/>
    </source>
</evidence>
<comment type="caution">
    <text evidence="10">The sequence shown here is derived from an EMBL/GenBank/DDBJ whole genome shotgun (WGS) entry which is preliminary data.</text>
</comment>
<reference evidence="10" key="1">
    <citation type="submission" date="2020-09" db="EMBL/GenBank/DDBJ databases">
        <title>Draft Genome Sequence of Paenibacillus sp. WST5.</title>
        <authorList>
            <person name="Bao Z."/>
        </authorList>
    </citation>
    <scope>NUCLEOTIDE SEQUENCE</scope>
    <source>
        <strain evidence="10">WST5</strain>
    </source>
</reference>
<keyword evidence="5 8" id="KW-1133">Transmembrane helix</keyword>
<evidence type="ECO:0000256" key="7">
    <source>
        <dbReference type="SAM" id="MobiDB-lite"/>
    </source>
</evidence>
<dbReference type="InterPro" id="IPR050445">
    <property type="entry name" value="Bact_polysacc_biosynth/exp"/>
</dbReference>
<name>A0A926QHP3_9BACL</name>
<feature type="transmembrane region" description="Helical" evidence="8">
    <location>
        <begin position="172"/>
        <end position="193"/>
    </location>
</feature>
<gene>
    <name evidence="10" type="ORF">ICC18_06550</name>
</gene>
<feature type="compositionally biased region" description="Polar residues" evidence="7">
    <location>
        <begin position="233"/>
        <end position="248"/>
    </location>
</feature>
<organism evidence="10 11">
    <name type="scientific">Paenibacillus sedimenti</name>
    <dbReference type="NCBI Taxonomy" id="2770274"/>
    <lineage>
        <taxon>Bacteria</taxon>
        <taxon>Bacillati</taxon>
        <taxon>Bacillota</taxon>
        <taxon>Bacilli</taxon>
        <taxon>Bacillales</taxon>
        <taxon>Paenibacillaceae</taxon>
        <taxon>Paenibacillus</taxon>
    </lineage>
</organism>
<dbReference type="AlphaFoldDB" id="A0A926QHP3"/>
<evidence type="ECO:0000256" key="2">
    <source>
        <dbReference type="ARBA" id="ARBA00006683"/>
    </source>
</evidence>
<dbReference type="EMBL" id="JACVVD010000002">
    <property type="protein sequence ID" value="MBD0379766.1"/>
    <property type="molecule type" value="Genomic_DNA"/>
</dbReference>
<sequence>MELKDLFHVIKKRIWVIITINILVTGAAAFYSFNFIKPQYEAKSNLVVNKTNEASGGLVSYDSLMANKGFIATYKRIIQNPAILSKVLEQYPDIGLSQAELSERLEVSSEDNTQIITLGFKDFSYEKAAYIVNAVSKVFVTEVPSIMKVDNVVILNEAVALDNMGPVTTKPLIGTIVVWFASLVLVIGAVNVLEYFDTTIKSGNDVRKILGVTDAVIIPKFSKKDLKQDRTINSKQSRSNKQTMAAGS</sequence>
<evidence type="ECO:0000313" key="11">
    <source>
        <dbReference type="Proteomes" id="UP000650466"/>
    </source>
</evidence>
<feature type="transmembrane region" description="Helical" evidence="8">
    <location>
        <begin position="14"/>
        <end position="36"/>
    </location>
</feature>
<evidence type="ECO:0000256" key="4">
    <source>
        <dbReference type="ARBA" id="ARBA00022692"/>
    </source>
</evidence>
<proteinExistence type="inferred from homology"/>
<evidence type="ECO:0000256" key="6">
    <source>
        <dbReference type="ARBA" id="ARBA00023136"/>
    </source>
</evidence>
<keyword evidence="4 8" id="KW-0812">Transmembrane</keyword>
<dbReference type="InterPro" id="IPR003856">
    <property type="entry name" value="LPS_length_determ_N"/>
</dbReference>
<dbReference type="GO" id="GO:0004713">
    <property type="term" value="F:protein tyrosine kinase activity"/>
    <property type="evidence" value="ECO:0007669"/>
    <property type="project" value="TreeGrafter"/>
</dbReference>
<protein>
    <submittedName>
        <fullName evidence="10">Lipopolysaccharide biosynthesis protein</fullName>
    </submittedName>
</protein>
<dbReference type="Proteomes" id="UP000650466">
    <property type="component" value="Unassembled WGS sequence"/>
</dbReference>
<dbReference type="PANTHER" id="PTHR32309:SF13">
    <property type="entry name" value="FERRIC ENTEROBACTIN TRANSPORT PROTEIN FEPE"/>
    <property type="match status" value="1"/>
</dbReference>
<keyword evidence="6 8" id="KW-0472">Membrane</keyword>
<dbReference type="RefSeq" id="WP_188173554.1">
    <property type="nucleotide sequence ID" value="NZ_JACVVD010000002.1"/>
</dbReference>
<evidence type="ECO:0000313" key="10">
    <source>
        <dbReference type="EMBL" id="MBD0379766.1"/>
    </source>
</evidence>
<keyword evidence="3" id="KW-1003">Cell membrane</keyword>
<dbReference type="PANTHER" id="PTHR32309">
    <property type="entry name" value="TYROSINE-PROTEIN KINASE"/>
    <property type="match status" value="1"/>
</dbReference>
<comment type="similarity">
    <text evidence="2">Belongs to the CpsC/CapA family.</text>
</comment>
<feature type="domain" description="Polysaccharide chain length determinant N-terminal" evidence="9">
    <location>
        <begin position="2"/>
        <end position="90"/>
    </location>
</feature>
<evidence type="ECO:0000256" key="5">
    <source>
        <dbReference type="ARBA" id="ARBA00022989"/>
    </source>
</evidence>
<evidence type="ECO:0000256" key="8">
    <source>
        <dbReference type="SAM" id="Phobius"/>
    </source>
</evidence>
<evidence type="ECO:0000259" key="9">
    <source>
        <dbReference type="Pfam" id="PF02706"/>
    </source>
</evidence>
<feature type="region of interest" description="Disordered" evidence="7">
    <location>
        <begin position="228"/>
        <end position="248"/>
    </location>
</feature>